<evidence type="ECO:0000313" key="3">
    <source>
        <dbReference type="Proteomes" id="UP000054272"/>
    </source>
</evidence>
<proteinExistence type="predicted"/>
<dbReference type="EMBL" id="KN848792">
    <property type="protein sequence ID" value="KIR76475.1"/>
    <property type="molecule type" value="Genomic_DNA"/>
</dbReference>
<keyword evidence="3" id="KW-1185">Reference proteome</keyword>
<dbReference type="Proteomes" id="UP000054272">
    <property type="component" value="Unassembled WGS sequence"/>
</dbReference>
<feature type="region of interest" description="Disordered" evidence="1">
    <location>
        <begin position="32"/>
        <end position="81"/>
    </location>
</feature>
<organism evidence="2 3">
    <name type="scientific">Cryptococcus gattii EJB2</name>
    <dbReference type="NCBI Taxonomy" id="1296103"/>
    <lineage>
        <taxon>Eukaryota</taxon>
        <taxon>Fungi</taxon>
        <taxon>Dikarya</taxon>
        <taxon>Basidiomycota</taxon>
        <taxon>Agaricomycotina</taxon>
        <taxon>Tremellomycetes</taxon>
        <taxon>Tremellales</taxon>
        <taxon>Cryptococcaceae</taxon>
        <taxon>Cryptococcus</taxon>
        <taxon>Cryptococcus gattii species complex</taxon>
    </lineage>
</organism>
<reference evidence="2 3" key="1">
    <citation type="submission" date="2015-01" db="EMBL/GenBank/DDBJ databases">
        <title>The Genome Sequence of Cryptococcus gattii EJB2.</title>
        <authorList>
            <consortium name="The Broad Institute Genomics Platform"/>
            <person name="Cuomo C."/>
            <person name="Litvintseva A."/>
            <person name="Chen Y."/>
            <person name="Heitman J."/>
            <person name="Sun S."/>
            <person name="Springer D."/>
            <person name="Dromer F."/>
            <person name="Young S."/>
            <person name="Zeng Q."/>
            <person name="Gargeya S."/>
            <person name="Abouelleil A."/>
            <person name="Alvarado L."/>
            <person name="Chapman S.B."/>
            <person name="Gainer-Dewar J."/>
            <person name="Goldberg J."/>
            <person name="Griggs A."/>
            <person name="Gujja S."/>
            <person name="Hansen M."/>
            <person name="Howarth C."/>
            <person name="Imamovic A."/>
            <person name="Larimer J."/>
            <person name="Murphy C."/>
            <person name="Naylor J."/>
            <person name="Pearson M."/>
            <person name="Priest M."/>
            <person name="Roberts A."/>
            <person name="Saif S."/>
            <person name="Shea T."/>
            <person name="Sykes S."/>
            <person name="Wortman J."/>
            <person name="Nusbaum C."/>
            <person name="Birren B."/>
        </authorList>
    </citation>
    <scope>NUCLEOTIDE SEQUENCE [LARGE SCALE GENOMIC DNA]</scope>
    <source>
        <strain evidence="2 3">EJB2</strain>
    </source>
</reference>
<evidence type="ECO:0000256" key="1">
    <source>
        <dbReference type="SAM" id="MobiDB-lite"/>
    </source>
</evidence>
<sequence>MSSARSILGLRPQLSHSRALPLKTLLCQTDADQIPCGPRQPYTPIDNNNKRRCKDAKTQEGPPWGSWPAQPPPRRPLHDNQPNIIKQANKLIENGRLESTERVLEEDASVAELTPEILQQLNAKHPRKPRNPFGHAVGLTPGQAPEVNVILKVLDASSPTQRLVSAVGRYRSSS</sequence>
<accession>A0ABR5BLF0</accession>
<evidence type="ECO:0000313" key="2">
    <source>
        <dbReference type="EMBL" id="KIR76475.1"/>
    </source>
</evidence>
<protein>
    <submittedName>
        <fullName evidence="2">Uncharacterized protein</fullName>
    </submittedName>
</protein>
<gene>
    <name evidence="2" type="ORF">I306_06548</name>
</gene>
<name>A0ABR5BLF0_9TREE</name>